<dbReference type="Proteomes" id="UP000327085">
    <property type="component" value="Chromosome 2"/>
</dbReference>
<keyword evidence="2" id="KW-0808">Transferase</keyword>
<dbReference type="GO" id="GO:0032259">
    <property type="term" value="P:methylation"/>
    <property type="evidence" value="ECO:0007669"/>
    <property type="project" value="UniProtKB-KW"/>
</dbReference>
<feature type="region of interest" description="Disordered" evidence="1">
    <location>
        <begin position="43"/>
        <end position="81"/>
    </location>
</feature>
<accession>A0A5E4GAK6</accession>
<dbReference type="GO" id="GO:0008168">
    <property type="term" value="F:methyltransferase activity"/>
    <property type="evidence" value="ECO:0007669"/>
    <property type="project" value="UniProtKB-KW"/>
</dbReference>
<dbReference type="AlphaFoldDB" id="A0A5E4GAK6"/>
<sequence>MVVDKTTFETITPSRFITFTFPNPSNSTTLLCVAVLDTPFQLTGSPESPSCSSPNNGSPTGSSPPSPITSNSCSTLPRSPT</sequence>
<name>A0A5E4GAK6_PRUDU</name>
<organism evidence="2 3">
    <name type="scientific">Prunus dulcis</name>
    <name type="common">Almond</name>
    <name type="synonym">Amygdalus dulcis</name>
    <dbReference type="NCBI Taxonomy" id="3755"/>
    <lineage>
        <taxon>Eukaryota</taxon>
        <taxon>Viridiplantae</taxon>
        <taxon>Streptophyta</taxon>
        <taxon>Embryophyta</taxon>
        <taxon>Tracheophyta</taxon>
        <taxon>Spermatophyta</taxon>
        <taxon>Magnoliopsida</taxon>
        <taxon>eudicotyledons</taxon>
        <taxon>Gunneridae</taxon>
        <taxon>Pentapetalae</taxon>
        <taxon>rosids</taxon>
        <taxon>fabids</taxon>
        <taxon>Rosales</taxon>
        <taxon>Rosaceae</taxon>
        <taxon>Amygdaloideae</taxon>
        <taxon>Amygdaleae</taxon>
        <taxon>Prunus</taxon>
    </lineage>
</organism>
<keyword evidence="2" id="KW-0489">Methyltransferase</keyword>
<dbReference type="Gramene" id="VVA36703">
    <property type="protein sequence ID" value="VVA36703"/>
    <property type="gene ID" value="Prudul26B004489"/>
</dbReference>
<dbReference type="EMBL" id="CABIKO010000471">
    <property type="protein sequence ID" value="VVA36703.1"/>
    <property type="molecule type" value="Genomic_DNA"/>
</dbReference>
<gene>
    <name evidence="2" type="ORF">ALMOND_2B004489</name>
</gene>
<reference evidence="3" key="1">
    <citation type="journal article" date="2020" name="Plant J.">
        <title>Transposons played a major role in the diversification between the closely related almond and peach genomes: results from the almond genome sequence.</title>
        <authorList>
            <person name="Alioto T."/>
            <person name="Alexiou K.G."/>
            <person name="Bardil A."/>
            <person name="Barteri F."/>
            <person name="Castanera R."/>
            <person name="Cruz F."/>
            <person name="Dhingra A."/>
            <person name="Duval H."/>
            <person name="Fernandez I Marti A."/>
            <person name="Frias L."/>
            <person name="Galan B."/>
            <person name="Garcia J.L."/>
            <person name="Howad W."/>
            <person name="Gomez-Garrido J."/>
            <person name="Gut M."/>
            <person name="Julca I."/>
            <person name="Morata J."/>
            <person name="Puigdomenech P."/>
            <person name="Ribeca P."/>
            <person name="Rubio Cabetas M.J."/>
            <person name="Vlasova A."/>
            <person name="Wirthensohn M."/>
            <person name="Garcia-Mas J."/>
            <person name="Gabaldon T."/>
            <person name="Casacuberta J.M."/>
            <person name="Arus P."/>
        </authorList>
    </citation>
    <scope>NUCLEOTIDE SEQUENCE [LARGE SCALE GENOMIC DNA]</scope>
    <source>
        <strain evidence="3">cv. Texas</strain>
    </source>
</reference>
<dbReference type="InParanoid" id="A0A5E4GAK6"/>
<evidence type="ECO:0000313" key="3">
    <source>
        <dbReference type="Proteomes" id="UP000327085"/>
    </source>
</evidence>
<proteinExistence type="predicted"/>
<feature type="compositionally biased region" description="Low complexity" evidence="1">
    <location>
        <begin position="43"/>
        <end position="61"/>
    </location>
</feature>
<protein>
    <submittedName>
        <fullName evidence="2">PREDICTED: methyltransferase 13</fullName>
    </submittedName>
</protein>
<evidence type="ECO:0000313" key="2">
    <source>
        <dbReference type="EMBL" id="VVA36703.1"/>
    </source>
</evidence>
<evidence type="ECO:0000256" key="1">
    <source>
        <dbReference type="SAM" id="MobiDB-lite"/>
    </source>
</evidence>